<reference evidence="2 3" key="1">
    <citation type="submission" date="2007-01" db="EMBL/GenBank/DDBJ databases">
        <authorList>
            <person name="Haygood M."/>
            <person name="Podell S."/>
            <person name="Anderson C."/>
            <person name="Hopkinson B."/>
            <person name="Roe K."/>
            <person name="Barbeau K."/>
            <person name="Gaasterland T."/>
            <person name="Ferriera S."/>
            <person name="Johnson J."/>
            <person name="Kravitz S."/>
            <person name="Beeson K."/>
            <person name="Sutton G."/>
            <person name="Rogers Y.-H."/>
            <person name="Friedman R."/>
            <person name="Frazier M."/>
            <person name="Venter J.C."/>
        </authorList>
    </citation>
    <scope>NUCLEOTIDE SEQUENCE [LARGE SCALE GENOMIC DNA]</scope>
    <source>
        <strain evidence="2 3">ATCC 23134</strain>
    </source>
</reference>
<accession>A1ZN57</accession>
<name>A1ZN57_MICM2</name>
<evidence type="ECO:0000256" key="1">
    <source>
        <dbReference type="SAM" id="Phobius"/>
    </source>
</evidence>
<keyword evidence="1" id="KW-1133">Transmembrane helix</keyword>
<protein>
    <submittedName>
        <fullName evidence="2">Uncharacterized protein</fullName>
    </submittedName>
</protein>
<evidence type="ECO:0000313" key="2">
    <source>
        <dbReference type="EMBL" id="EAY28238.1"/>
    </source>
</evidence>
<organism evidence="2 3">
    <name type="scientific">Microscilla marina ATCC 23134</name>
    <dbReference type="NCBI Taxonomy" id="313606"/>
    <lineage>
        <taxon>Bacteria</taxon>
        <taxon>Pseudomonadati</taxon>
        <taxon>Bacteroidota</taxon>
        <taxon>Cytophagia</taxon>
        <taxon>Cytophagales</taxon>
        <taxon>Microscillaceae</taxon>
        <taxon>Microscilla</taxon>
    </lineage>
</organism>
<feature type="transmembrane region" description="Helical" evidence="1">
    <location>
        <begin position="111"/>
        <end position="129"/>
    </location>
</feature>
<evidence type="ECO:0000313" key="3">
    <source>
        <dbReference type="Proteomes" id="UP000004095"/>
    </source>
</evidence>
<keyword evidence="3" id="KW-1185">Reference proteome</keyword>
<dbReference type="AlphaFoldDB" id="A1ZN57"/>
<proteinExistence type="predicted"/>
<dbReference type="Proteomes" id="UP000004095">
    <property type="component" value="Unassembled WGS sequence"/>
</dbReference>
<keyword evidence="1" id="KW-0472">Membrane</keyword>
<gene>
    <name evidence="2" type="ORF">M23134_03499</name>
</gene>
<comment type="caution">
    <text evidence="2">The sequence shown here is derived from an EMBL/GenBank/DDBJ whole genome shotgun (WGS) entry which is preliminary data.</text>
</comment>
<dbReference type="EMBL" id="AAWS01000017">
    <property type="protein sequence ID" value="EAY28238.1"/>
    <property type="molecule type" value="Genomic_DNA"/>
</dbReference>
<sequence length="302" mass="34713">MDGTMRDNESKFELIEKYFDGRLSAAERSVFDQLMATDQEFISDVDDYRKLTAFTDFLDEEILLKGLDLSLTNKKTNSNKHQLVANAPLNQKDQRATVKPIFFPRRVSNRYAAAIALLFVSLVAVSLMFSNIDWNQTSSSKNSKVLTVEYERKDSKPTKIPEKTAKTVTEKKPKATQEMAFLATNFEVNDTFEKLILEQSSVLKNRSENQSKLKFEIIQPQKTPSVGNEMLIQWKSNDASVENITVKVYNNKNQIMKTYNFPNKSGKTTLNTQSLKQGLYYWRVMSTETEEVLFIGKFTKKQ</sequence>
<keyword evidence="1" id="KW-0812">Transmembrane</keyword>